<keyword evidence="3" id="KW-1185">Reference proteome</keyword>
<gene>
    <name evidence="2" type="ORF">ACFPQ5_23075</name>
</gene>
<sequence length="210" mass="22338">MIRYRLARTPQSSPPSPRRRQAAGRAAAWSLVLAAAVFAGGMLPPPGAYAQQGSSQALERRVKAAFLYKFLGYADFPASAFADGAAPVTIGVIGSDEMAAELGRVVAGRQVRGRPIVVRTLREGDPAPVHLLFVAGSDSARSARILRAASGALLPVTECELGLQNGSVINFRIIEERVRFDVSLDSAERNNVKLSSRLLTVANRVVKGNS</sequence>
<evidence type="ECO:0000256" key="1">
    <source>
        <dbReference type="SAM" id="MobiDB-lite"/>
    </source>
</evidence>
<evidence type="ECO:0000313" key="2">
    <source>
        <dbReference type="EMBL" id="MFC5481091.1"/>
    </source>
</evidence>
<dbReference type="EMBL" id="JBHSMR010000014">
    <property type="protein sequence ID" value="MFC5481091.1"/>
    <property type="molecule type" value="Genomic_DNA"/>
</dbReference>
<proteinExistence type="predicted"/>
<comment type="caution">
    <text evidence="2">The sequence shown here is derived from an EMBL/GenBank/DDBJ whole genome shotgun (WGS) entry which is preliminary data.</text>
</comment>
<dbReference type="Proteomes" id="UP001596101">
    <property type="component" value="Unassembled WGS sequence"/>
</dbReference>
<dbReference type="Pfam" id="PF13689">
    <property type="entry name" value="DUF4154"/>
    <property type="match status" value="1"/>
</dbReference>
<feature type="region of interest" description="Disordered" evidence="1">
    <location>
        <begin position="1"/>
        <end position="21"/>
    </location>
</feature>
<protein>
    <submittedName>
        <fullName evidence="2">YfiR family protein</fullName>
    </submittedName>
</protein>
<organism evidence="2 3">
    <name type="scientific">Massilia suwonensis</name>
    <dbReference type="NCBI Taxonomy" id="648895"/>
    <lineage>
        <taxon>Bacteria</taxon>
        <taxon>Pseudomonadati</taxon>
        <taxon>Pseudomonadota</taxon>
        <taxon>Betaproteobacteria</taxon>
        <taxon>Burkholderiales</taxon>
        <taxon>Oxalobacteraceae</taxon>
        <taxon>Telluria group</taxon>
        <taxon>Massilia</taxon>
    </lineage>
</organism>
<name>A0ABW0MTZ2_9BURK</name>
<reference evidence="3" key="1">
    <citation type="journal article" date="2019" name="Int. J. Syst. Evol. Microbiol.">
        <title>The Global Catalogue of Microorganisms (GCM) 10K type strain sequencing project: providing services to taxonomists for standard genome sequencing and annotation.</title>
        <authorList>
            <consortium name="The Broad Institute Genomics Platform"/>
            <consortium name="The Broad Institute Genome Sequencing Center for Infectious Disease"/>
            <person name="Wu L."/>
            <person name="Ma J."/>
        </authorList>
    </citation>
    <scope>NUCLEOTIDE SEQUENCE [LARGE SCALE GENOMIC DNA]</scope>
    <source>
        <strain evidence="3">CCUG 43111</strain>
    </source>
</reference>
<dbReference type="InterPro" id="IPR025293">
    <property type="entry name" value="YfiR/HmsC-like"/>
</dbReference>
<dbReference type="RefSeq" id="WP_379761210.1">
    <property type="nucleotide sequence ID" value="NZ_JBHSMR010000014.1"/>
</dbReference>
<accession>A0ABW0MTZ2</accession>
<evidence type="ECO:0000313" key="3">
    <source>
        <dbReference type="Proteomes" id="UP001596101"/>
    </source>
</evidence>